<dbReference type="InterPro" id="IPR036047">
    <property type="entry name" value="F-box-like_dom_sf"/>
</dbReference>
<comment type="caution">
    <text evidence="2">The sequence shown here is derived from an EMBL/GenBank/DDBJ whole genome shotgun (WGS) entry which is preliminary data.</text>
</comment>
<dbReference type="Proteomes" id="UP000823674">
    <property type="component" value="Chromosome A03"/>
</dbReference>
<accession>A0ABQ7MZR9</accession>
<dbReference type="PANTHER" id="PTHR31111:SF113">
    <property type="entry name" value="F-BOX ASSOCIATED UBIQUITINATION EFFECTOR FAMILY PROTEIN"/>
    <property type="match status" value="1"/>
</dbReference>
<dbReference type="InterPro" id="IPR013187">
    <property type="entry name" value="F-box-assoc_dom_typ3"/>
</dbReference>
<dbReference type="SMART" id="SM00256">
    <property type="entry name" value="FBOX"/>
    <property type="match status" value="1"/>
</dbReference>
<dbReference type="Pfam" id="PF08268">
    <property type="entry name" value="FBA_3"/>
    <property type="match status" value="3"/>
</dbReference>
<dbReference type="SUPFAM" id="SSF81383">
    <property type="entry name" value="F-box domain"/>
    <property type="match status" value="1"/>
</dbReference>
<dbReference type="InterPro" id="IPR017451">
    <property type="entry name" value="F-box-assoc_interact_dom"/>
</dbReference>
<reference evidence="2 3" key="1">
    <citation type="submission" date="2021-03" db="EMBL/GenBank/DDBJ databases">
        <authorList>
            <person name="King G.J."/>
            <person name="Bancroft I."/>
            <person name="Baten A."/>
            <person name="Bloomfield J."/>
            <person name="Borpatragohain P."/>
            <person name="He Z."/>
            <person name="Irish N."/>
            <person name="Irwin J."/>
            <person name="Liu K."/>
            <person name="Mauleon R.P."/>
            <person name="Moore J."/>
            <person name="Morris R."/>
            <person name="Ostergaard L."/>
            <person name="Wang B."/>
            <person name="Wells R."/>
        </authorList>
    </citation>
    <scope>NUCLEOTIDE SEQUENCE [LARGE SCALE GENOMIC DNA]</scope>
    <source>
        <strain evidence="2">R-o-18</strain>
        <tissue evidence="2">Leaf</tissue>
    </source>
</reference>
<name>A0ABQ7MZR9_BRACM</name>
<dbReference type="Gene3D" id="1.20.1280.50">
    <property type="match status" value="1"/>
</dbReference>
<dbReference type="NCBIfam" id="TIGR01640">
    <property type="entry name" value="F_box_assoc_1"/>
    <property type="match status" value="2"/>
</dbReference>
<dbReference type="EMBL" id="JADBGQ010000003">
    <property type="protein sequence ID" value="KAG5404135.1"/>
    <property type="molecule type" value="Genomic_DNA"/>
</dbReference>
<dbReference type="Pfam" id="PF00646">
    <property type="entry name" value="F-box"/>
    <property type="match status" value="1"/>
</dbReference>
<protein>
    <recommendedName>
        <fullName evidence="1">F-box domain-containing protein</fullName>
    </recommendedName>
</protein>
<dbReference type="CDD" id="cd22157">
    <property type="entry name" value="F-box_AtFBW1-like"/>
    <property type="match status" value="1"/>
</dbReference>
<gene>
    <name evidence="2" type="primary">A03p018500.1_BraROA</name>
    <name evidence="2" type="ORF">IGI04_010254</name>
</gene>
<organism evidence="2 3">
    <name type="scientific">Brassica rapa subsp. trilocularis</name>
    <dbReference type="NCBI Taxonomy" id="1813537"/>
    <lineage>
        <taxon>Eukaryota</taxon>
        <taxon>Viridiplantae</taxon>
        <taxon>Streptophyta</taxon>
        <taxon>Embryophyta</taxon>
        <taxon>Tracheophyta</taxon>
        <taxon>Spermatophyta</taxon>
        <taxon>Magnoliopsida</taxon>
        <taxon>eudicotyledons</taxon>
        <taxon>Gunneridae</taxon>
        <taxon>Pentapetalae</taxon>
        <taxon>rosids</taxon>
        <taxon>malvids</taxon>
        <taxon>Brassicales</taxon>
        <taxon>Brassicaceae</taxon>
        <taxon>Brassiceae</taxon>
        <taxon>Brassica</taxon>
    </lineage>
</organism>
<evidence type="ECO:0000313" key="3">
    <source>
        <dbReference type="Proteomes" id="UP000823674"/>
    </source>
</evidence>
<feature type="domain" description="F-box" evidence="1">
    <location>
        <begin position="173"/>
        <end position="213"/>
    </location>
</feature>
<dbReference type="PANTHER" id="PTHR31111">
    <property type="entry name" value="BNAA05G37150D PROTEIN-RELATED"/>
    <property type="match status" value="1"/>
</dbReference>
<sequence>MIECSIPHHPTYDGICIDGCLYYQAIVDRGSGVSAIICFDVRSEKFSFIRKAQGAALWRESTLVDYKGRLGTLTADRDELTGETGEAQLYYIGMSANNEVLLSPRYPSSPFYVFYYNFERGTIRRVEIQRMDALKYGRIHTFLDHVVDVKLYTNLNTESKILLINGRENSKPLPIDLVMEILSRLPVKSIGRCLCVSKLWASILRLPYFTTLFTTRSSVRPHMLLSYSEKGQVLFFSSPQLKNPNENASLTTNYLSRVPYGGSSCHISDPVHGLVCLTYIDKEISKEHIICNPSTGQTLTLPKVKTTMVGVRSIFKLVSFLGYVPIDKQFKVLSMEWNSDHIILGPQHQVLTLGTQKLEWRLTKCCMPHYFCPKGICINGVLYYRAFDAYTGISMIVCFDFKSEEFSYIEVVKTFTTLVLDGPLINYNGKLGLLIFEGYPWGDRARSFELLVIGDLEKQEWSTHKYMLPPTWKNVVGEGMFCFAGFFGTNTIVLSRRSYVIYYNIDKNTIVKVGIQGVEAFKCFDRSIFLDHVESLMLVQEF</sequence>
<proteinExistence type="predicted"/>
<evidence type="ECO:0000313" key="2">
    <source>
        <dbReference type="EMBL" id="KAG5404135.1"/>
    </source>
</evidence>
<evidence type="ECO:0000259" key="1">
    <source>
        <dbReference type="SMART" id="SM00256"/>
    </source>
</evidence>
<dbReference type="InterPro" id="IPR001810">
    <property type="entry name" value="F-box_dom"/>
</dbReference>
<keyword evidence="3" id="KW-1185">Reference proteome</keyword>